<evidence type="ECO:0000259" key="4">
    <source>
        <dbReference type="PROSITE" id="PS50235"/>
    </source>
</evidence>
<dbReference type="Proteomes" id="UP000663891">
    <property type="component" value="Unassembled WGS sequence"/>
</dbReference>
<evidence type="ECO:0000313" key="7">
    <source>
        <dbReference type="Proteomes" id="UP000663881"/>
    </source>
</evidence>
<evidence type="ECO:0000256" key="2">
    <source>
        <dbReference type="ARBA" id="ARBA00012759"/>
    </source>
</evidence>
<dbReference type="InterPro" id="IPR038765">
    <property type="entry name" value="Papain-like_cys_pep_sf"/>
</dbReference>
<dbReference type="PROSITE" id="PS50235">
    <property type="entry name" value="USP_3"/>
    <property type="match status" value="1"/>
</dbReference>
<dbReference type="PROSITE" id="PS00973">
    <property type="entry name" value="USP_2"/>
    <property type="match status" value="1"/>
</dbReference>
<dbReference type="Pfam" id="PF00443">
    <property type="entry name" value="UCH"/>
    <property type="match status" value="1"/>
</dbReference>
<feature type="domain" description="USP" evidence="4">
    <location>
        <begin position="41"/>
        <end position="338"/>
    </location>
</feature>
<dbReference type="Proteomes" id="UP000663881">
    <property type="component" value="Unassembled WGS sequence"/>
</dbReference>
<dbReference type="InterPro" id="IPR018200">
    <property type="entry name" value="USP_CS"/>
</dbReference>
<dbReference type="AlphaFoldDB" id="A0A818XFY8"/>
<accession>A0A818XFY8</accession>
<protein>
    <recommendedName>
        <fullName evidence="2">ubiquitinyl hydrolase 1</fullName>
        <ecNumber evidence="2">3.4.19.12</ecNumber>
    </recommendedName>
</protein>
<feature type="region of interest" description="Disordered" evidence="3">
    <location>
        <begin position="1"/>
        <end position="36"/>
    </location>
</feature>
<evidence type="ECO:0000313" key="6">
    <source>
        <dbReference type="EMBL" id="CAF3736602.1"/>
    </source>
</evidence>
<dbReference type="GO" id="GO:0016579">
    <property type="term" value="P:protein deubiquitination"/>
    <property type="evidence" value="ECO:0007669"/>
    <property type="project" value="InterPro"/>
</dbReference>
<dbReference type="InterPro" id="IPR001394">
    <property type="entry name" value="Peptidase_C19_UCH"/>
</dbReference>
<proteinExistence type="predicted"/>
<name>A0A818XFY8_9BILA</name>
<evidence type="ECO:0000313" key="5">
    <source>
        <dbReference type="EMBL" id="CAF0841218.1"/>
    </source>
</evidence>
<sequence length="338" mass="38606">MIGSEERPPLPIPSTSSSISEEKSSKKSQSRSCVDHGDSVCGFRNIGNSCYMNSALQCLIHALPLKNYFLNLSNYDPMLHIVTQSFTTLLEAMSTGKYSTYTPGDIKSSVSRVSSKFYGSTQEDSHEFMNTLLATLHNESRNKDNDQSPIKELFYLKTRSVIQCQKCDRKDINEDSISSLPLPIPSDSLSIKNQPTLFLHTLIEDFCKENLLDGQYFCSQCNDLTKATEKTTFVGPLPKLLIIQLKRYTFGRNSAYKPKLDMLIRYPLRDFKLIKGEEQYDLQAVSMHQGYNLMSGHYTAYAKNNDQWYRFNDEEVTKINNNNEIITKDAYVLVYCKQ</sequence>
<evidence type="ECO:0000256" key="1">
    <source>
        <dbReference type="ARBA" id="ARBA00000707"/>
    </source>
</evidence>
<comment type="caution">
    <text evidence="6">The sequence shown here is derived from an EMBL/GenBank/DDBJ whole genome shotgun (WGS) entry which is preliminary data.</text>
</comment>
<dbReference type="InterPro" id="IPR050185">
    <property type="entry name" value="Ub_carboxyl-term_hydrolase"/>
</dbReference>
<organism evidence="6 7">
    <name type="scientific">Adineta steineri</name>
    <dbReference type="NCBI Taxonomy" id="433720"/>
    <lineage>
        <taxon>Eukaryota</taxon>
        <taxon>Metazoa</taxon>
        <taxon>Spiralia</taxon>
        <taxon>Gnathifera</taxon>
        <taxon>Rotifera</taxon>
        <taxon>Eurotatoria</taxon>
        <taxon>Bdelloidea</taxon>
        <taxon>Adinetida</taxon>
        <taxon>Adinetidae</taxon>
        <taxon>Adineta</taxon>
    </lineage>
</organism>
<dbReference type="EMBL" id="CAJNON010000037">
    <property type="protein sequence ID" value="CAF0841218.1"/>
    <property type="molecule type" value="Genomic_DNA"/>
</dbReference>
<dbReference type="OrthoDB" id="420187at2759"/>
<dbReference type="PANTHER" id="PTHR21646">
    <property type="entry name" value="UBIQUITIN CARBOXYL-TERMINAL HYDROLASE"/>
    <property type="match status" value="1"/>
</dbReference>
<dbReference type="Gene3D" id="3.90.70.10">
    <property type="entry name" value="Cysteine proteinases"/>
    <property type="match status" value="1"/>
</dbReference>
<dbReference type="EMBL" id="CAJOAY010000795">
    <property type="protein sequence ID" value="CAF3736602.1"/>
    <property type="molecule type" value="Genomic_DNA"/>
</dbReference>
<dbReference type="SUPFAM" id="SSF54001">
    <property type="entry name" value="Cysteine proteinases"/>
    <property type="match status" value="1"/>
</dbReference>
<comment type="catalytic activity">
    <reaction evidence="1">
        <text>Thiol-dependent hydrolysis of ester, thioester, amide, peptide and isopeptide bonds formed by the C-terminal Gly of ubiquitin (a 76-residue protein attached to proteins as an intracellular targeting signal).</text>
        <dbReference type="EC" id="3.4.19.12"/>
    </reaction>
</comment>
<dbReference type="GO" id="GO:0004843">
    <property type="term" value="F:cysteine-type deubiquitinase activity"/>
    <property type="evidence" value="ECO:0007669"/>
    <property type="project" value="UniProtKB-EC"/>
</dbReference>
<dbReference type="EC" id="3.4.19.12" evidence="2"/>
<dbReference type="PROSITE" id="PS00972">
    <property type="entry name" value="USP_1"/>
    <property type="match status" value="1"/>
</dbReference>
<evidence type="ECO:0000256" key="3">
    <source>
        <dbReference type="SAM" id="MobiDB-lite"/>
    </source>
</evidence>
<dbReference type="InterPro" id="IPR028889">
    <property type="entry name" value="USP"/>
</dbReference>
<gene>
    <name evidence="6" type="ORF">OKA104_LOCUS14833</name>
    <name evidence="5" type="ORF">VCS650_LOCUS6146</name>
</gene>
<reference evidence="6" key="1">
    <citation type="submission" date="2021-02" db="EMBL/GenBank/DDBJ databases">
        <authorList>
            <person name="Nowell W R."/>
        </authorList>
    </citation>
    <scope>NUCLEOTIDE SEQUENCE</scope>
</reference>
<dbReference type="CDD" id="cd02257">
    <property type="entry name" value="Peptidase_C19"/>
    <property type="match status" value="1"/>
</dbReference>